<evidence type="ECO:0000313" key="1">
    <source>
        <dbReference type="EMBL" id="KAG0252172.1"/>
    </source>
</evidence>
<reference evidence="1" key="1">
    <citation type="journal article" date="2020" name="Fungal Divers.">
        <title>Resolving the Mortierellaceae phylogeny through synthesis of multi-gene phylogenetics and phylogenomics.</title>
        <authorList>
            <person name="Vandepol N."/>
            <person name="Liber J."/>
            <person name="Desiro A."/>
            <person name="Na H."/>
            <person name="Kennedy M."/>
            <person name="Barry K."/>
            <person name="Grigoriev I.V."/>
            <person name="Miller A.N."/>
            <person name="O'Donnell K."/>
            <person name="Stajich J.E."/>
            <person name="Bonito G."/>
        </authorList>
    </citation>
    <scope>NUCLEOTIDE SEQUENCE</scope>
    <source>
        <strain evidence="1">BC1065</strain>
    </source>
</reference>
<sequence>LYSNCVDMQIQGTNGGTLTGKEPVIINYGTNSHRVGEFSGPNDKDGRELFTSPSRKIHTFRVAATA</sequence>
<dbReference type="EMBL" id="JAAAJB010000684">
    <property type="protein sequence ID" value="KAG0252172.1"/>
    <property type="molecule type" value="Genomic_DNA"/>
</dbReference>
<keyword evidence="2" id="KW-1185">Reference proteome</keyword>
<organism evidence="1 2">
    <name type="scientific">Actinomortierella ambigua</name>
    <dbReference type="NCBI Taxonomy" id="1343610"/>
    <lineage>
        <taxon>Eukaryota</taxon>
        <taxon>Fungi</taxon>
        <taxon>Fungi incertae sedis</taxon>
        <taxon>Mucoromycota</taxon>
        <taxon>Mortierellomycotina</taxon>
        <taxon>Mortierellomycetes</taxon>
        <taxon>Mortierellales</taxon>
        <taxon>Mortierellaceae</taxon>
        <taxon>Actinomortierella</taxon>
    </lineage>
</organism>
<dbReference type="AlphaFoldDB" id="A0A9P6PQZ0"/>
<dbReference type="OrthoDB" id="2342176at2759"/>
<name>A0A9P6PQZ0_9FUNG</name>
<evidence type="ECO:0000313" key="2">
    <source>
        <dbReference type="Proteomes" id="UP000807716"/>
    </source>
</evidence>
<accession>A0A9P6PQZ0</accession>
<gene>
    <name evidence="1" type="ORF">DFQ27_008234</name>
</gene>
<protein>
    <submittedName>
        <fullName evidence="1">Uncharacterized protein</fullName>
    </submittedName>
</protein>
<proteinExistence type="predicted"/>
<comment type="caution">
    <text evidence="1">The sequence shown here is derived from an EMBL/GenBank/DDBJ whole genome shotgun (WGS) entry which is preliminary data.</text>
</comment>
<dbReference type="Proteomes" id="UP000807716">
    <property type="component" value="Unassembled WGS sequence"/>
</dbReference>
<feature type="non-terminal residue" evidence="1">
    <location>
        <position position="1"/>
    </location>
</feature>